<feature type="region of interest" description="Disordered" evidence="1">
    <location>
        <begin position="1"/>
        <end position="64"/>
    </location>
</feature>
<feature type="region of interest" description="Disordered" evidence="1">
    <location>
        <begin position="78"/>
        <end position="107"/>
    </location>
</feature>
<dbReference type="OrthoDB" id="5153521at2759"/>
<feature type="compositionally biased region" description="Polar residues" evidence="1">
    <location>
        <begin position="88"/>
        <end position="97"/>
    </location>
</feature>
<evidence type="ECO:0000313" key="3">
    <source>
        <dbReference type="Proteomes" id="UP000319663"/>
    </source>
</evidence>
<name>A0A507QYE3_MONPU</name>
<comment type="caution">
    <text evidence="2">The sequence shown here is derived from an EMBL/GenBank/DDBJ whole genome shotgun (WGS) entry which is preliminary data.</text>
</comment>
<dbReference type="AlphaFoldDB" id="A0A507QYE3"/>
<sequence>MSTGLEVTAETRRAAKQTKRHHDHKAKWALGSRPAQRPMGQSRPTRPACLSMKQSRAVKRSNEHNLNQMAREARTAFRHSVDEVLGDNTLSSDSSSGYEEADEPTAADRVLINPGDEDPLFSYNVSGQTIFSDAVNKAVERFETKETGKIAQEYEFVESEDDAGAGYMADNDDDFELVDYVRL</sequence>
<feature type="compositionally biased region" description="Basic residues" evidence="1">
    <location>
        <begin position="14"/>
        <end position="27"/>
    </location>
</feature>
<dbReference type="EMBL" id="VIFY01000052">
    <property type="protein sequence ID" value="TQB73036.1"/>
    <property type="molecule type" value="Genomic_DNA"/>
</dbReference>
<accession>A0A507QYE3</accession>
<reference evidence="2 3" key="1">
    <citation type="submission" date="2019-06" db="EMBL/GenBank/DDBJ databases">
        <title>Wine fermentation using esterase from Monascus purpureus.</title>
        <authorList>
            <person name="Geng C."/>
            <person name="Zhang Y."/>
        </authorList>
    </citation>
    <scope>NUCLEOTIDE SEQUENCE [LARGE SCALE GENOMIC DNA]</scope>
    <source>
        <strain evidence="2">HQ1</strain>
    </source>
</reference>
<proteinExistence type="predicted"/>
<evidence type="ECO:0000256" key="1">
    <source>
        <dbReference type="SAM" id="MobiDB-lite"/>
    </source>
</evidence>
<evidence type="ECO:0000313" key="2">
    <source>
        <dbReference type="EMBL" id="TQB73036.1"/>
    </source>
</evidence>
<protein>
    <submittedName>
        <fullName evidence="2">Uncharacterized protein</fullName>
    </submittedName>
</protein>
<keyword evidence="3" id="KW-1185">Reference proteome</keyword>
<organism evidence="2 3">
    <name type="scientific">Monascus purpureus</name>
    <name type="common">Red mold</name>
    <name type="synonym">Monascus anka</name>
    <dbReference type="NCBI Taxonomy" id="5098"/>
    <lineage>
        <taxon>Eukaryota</taxon>
        <taxon>Fungi</taxon>
        <taxon>Dikarya</taxon>
        <taxon>Ascomycota</taxon>
        <taxon>Pezizomycotina</taxon>
        <taxon>Eurotiomycetes</taxon>
        <taxon>Eurotiomycetidae</taxon>
        <taxon>Eurotiales</taxon>
        <taxon>Aspergillaceae</taxon>
        <taxon>Monascus</taxon>
    </lineage>
</organism>
<gene>
    <name evidence="2" type="ORF">MPDQ_006286</name>
</gene>
<dbReference type="Proteomes" id="UP000319663">
    <property type="component" value="Unassembled WGS sequence"/>
</dbReference>